<dbReference type="AlphaFoldDB" id="A0A1E5SZ65"/>
<reference evidence="2 3" key="1">
    <citation type="submission" date="2016-08" db="EMBL/GenBank/DDBJ databases">
        <title>Draft genome of Fabibacter sp. strain SK-8.</title>
        <authorList>
            <person name="Wong S.-K."/>
            <person name="Hamasaki K."/>
            <person name="Yoshizawa S."/>
        </authorList>
    </citation>
    <scope>NUCLEOTIDE SEQUENCE [LARGE SCALE GENOMIC DNA]</scope>
    <source>
        <strain evidence="2 3">SK-8</strain>
    </source>
</reference>
<dbReference type="EMBL" id="MDGQ01000005">
    <property type="protein sequence ID" value="OEK04423.1"/>
    <property type="molecule type" value="Genomic_DNA"/>
</dbReference>
<evidence type="ECO:0000256" key="1">
    <source>
        <dbReference type="SAM" id="SignalP"/>
    </source>
</evidence>
<evidence type="ECO:0000313" key="3">
    <source>
        <dbReference type="Proteomes" id="UP000095552"/>
    </source>
</evidence>
<dbReference type="RefSeq" id="WP_069835928.1">
    <property type="nucleotide sequence ID" value="NZ_MDGQ01000005.1"/>
</dbReference>
<keyword evidence="1" id="KW-0732">Signal</keyword>
<proteinExistence type="predicted"/>
<evidence type="ECO:0000313" key="2">
    <source>
        <dbReference type="EMBL" id="OEK04423.1"/>
    </source>
</evidence>
<dbReference type="Proteomes" id="UP000095552">
    <property type="component" value="Unassembled WGS sequence"/>
</dbReference>
<sequence>MKKLLIACRVALFAALILSVPAYSNGANEAKEIKKENSKVIAYDPSGTWVAEVEVPGQTVELIITISKDDDGDFEVSMEDTTDNETVEMEDISFDEEEMTMTGEVDADGTTIEVELEFDEDEISGTLKAEGLEMKLTGEREN</sequence>
<name>A0A1E5SZ65_9BACT</name>
<feature type="signal peptide" evidence="1">
    <location>
        <begin position="1"/>
        <end position="26"/>
    </location>
</feature>
<comment type="caution">
    <text evidence="2">The sequence shown here is derived from an EMBL/GenBank/DDBJ whole genome shotgun (WGS) entry which is preliminary data.</text>
</comment>
<evidence type="ECO:0008006" key="4">
    <source>
        <dbReference type="Google" id="ProtNLM"/>
    </source>
</evidence>
<protein>
    <recommendedName>
        <fullName evidence="4">Lipocalin-like domain-containing protein</fullName>
    </recommendedName>
</protein>
<organism evidence="2 3">
    <name type="scientific">Roseivirga misakiensis</name>
    <dbReference type="NCBI Taxonomy" id="1563681"/>
    <lineage>
        <taxon>Bacteria</taxon>
        <taxon>Pseudomonadati</taxon>
        <taxon>Bacteroidota</taxon>
        <taxon>Cytophagia</taxon>
        <taxon>Cytophagales</taxon>
        <taxon>Roseivirgaceae</taxon>
        <taxon>Roseivirga</taxon>
    </lineage>
</organism>
<accession>A0A1E5SZ65</accession>
<keyword evidence="3" id="KW-1185">Reference proteome</keyword>
<gene>
    <name evidence="2" type="ORF">BFP71_13170</name>
</gene>
<feature type="chain" id="PRO_5009185709" description="Lipocalin-like domain-containing protein" evidence="1">
    <location>
        <begin position="27"/>
        <end position="142"/>
    </location>
</feature>